<dbReference type="FunFam" id="3.40.50.720:FF:000084">
    <property type="entry name" value="Short-chain dehydrogenase reductase"/>
    <property type="match status" value="1"/>
</dbReference>
<dbReference type="PRINTS" id="PR00080">
    <property type="entry name" value="SDRFAMILY"/>
</dbReference>
<dbReference type="PRINTS" id="PR00081">
    <property type="entry name" value="GDHRDH"/>
</dbReference>
<feature type="domain" description="Ketoreductase" evidence="3">
    <location>
        <begin position="7"/>
        <end position="188"/>
    </location>
</feature>
<dbReference type="PANTHER" id="PTHR43639">
    <property type="entry name" value="OXIDOREDUCTASE, SHORT-CHAIN DEHYDROGENASE/REDUCTASE FAMILY (AFU_ORTHOLOGUE AFUA_5G02870)"/>
    <property type="match status" value="1"/>
</dbReference>
<evidence type="ECO:0000259" key="3">
    <source>
        <dbReference type="SMART" id="SM00822"/>
    </source>
</evidence>
<dbReference type="InterPro" id="IPR002347">
    <property type="entry name" value="SDR_fam"/>
</dbReference>
<name>A0A4Q7JAN9_9PSEU</name>
<accession>A0A4Q7JAN9</accession>
<dbReference type="InterPro" id="IPR020904">
    <property type="entry name" value="Sc_DH/Rdtase_CS"/>
</dbReference>
<dbReference type="OrthoDB" id="154414at2"/>
<dbReference type="EMBL" id="SFCC01000004">
    <property type="protein sequence ID" value="RZQ64046.1"/>
    <property type="molecule type" value="Genomic_DNA"/>
</dbReference>
<evidence type="ECO:0000313" key="5">
    <source>
        <dbReference type="Proteomes" id="UP000292003"/>
    </source>
</evidence>
<dbReference type="SMART" id="SM00822">
    <property type="entry name" value="PKS_KR"/>
    <property type="match status" value="1"/>
</dbReference>
<reference evidence="4 5" key="1">
    <citation type="submission" date="2019-02" db="EMBL/GenBank/DDBJ databases">
        <title>Draft genome sequence of Amycolatopsis sp. 8-3EHSu isolated from roots of Suaeda maritima.</title>
        <authorList>
            <person name="Duangmal K."/>
            <person name="Chantavorakit T."/>
        </authorList>
    </citation>
    <scope>NUCLEOTIDE SEQUENCE [LARGE SCALE GENOMIC DNA]</scope>
    <source>
        <strain evidence="4 5">8-3EHSu</strain>
    </source>
</reference>
<comment type="similarity">
    <text evidence="1">Belongs to the short-chain dehydrogenases/reductases (SDR) family.</text>
</comment>
<protein>
    <submittedName>
        <fullName evidence="4">SDR family oxidoreductase</fullName>
    </submittedName>
</protein>
<dbReference type="InterPro" id="IPR036291">
    <property type="entry name" value="NAD(P)-bd_dom_sf"/>
</dbReference>
<dbReference type="InterPro" id="IPR057326">
    <property type="entry name" value="KR_dom"/>
</dbReference>
<organism evidence="4 5">
    <name type="scientific">Amycolatopsis suaedae</name>
    <dbReference type="NCBI Taxonomy" id="2510978"/>
    <lineage>
        <taxon>Bacteria</taxon>
        <taxon>Bacillati</taxon>
        <taxon>Actinomycetota</taxon>
        <taxon>Actinomycetes</taxon>
        <taxon>Pseudonocardiales</taxon>
        <taxon>Pseudonocardiaceae</taxon>
        <taxon>Amycolatopsis</taxon>
    </lineage>
</organism>
<keyword evidence="2" id="KW-0560">Oxidoreductase</keyword>
<evidence type="ECO:0000313" key="4">
    <source>
        <dbReference type="EMBL" id="RZQ64046.1"/>
    </source>
</evidence>
<dbReference type="SUPFAM" id="SSF51735">
    <property type="entry name" value="NAD(P)-binding Rossmann-fold domains"/>
    <property type="match status" value="1"/>
</dbReference>
<gene>
    <name evidence="4" type="ORF">EWH70_08575</name>
</gene>
<dbReference type="PANTHER" id="PTHR43639:SF1">
    <property type="entry name" value="SHORT-CHAIN DEHYDROGENASE_REDUCTASE FAMILY PROTEIN"/>
    <property type="match status" value="1"/>
</dbReference>
<sequence length="246" mass="24507">MGTLDGRVALVTGGSRGIGAAIATRLAAEGADVALTYVSREDRAAEVVAAIEGHGRKALAIRADSADTAAVAAAVDQAAATLGRLDVLVNNAGIFRAGPVDEFSVEDLDDLYAVHVRAVFAAVRAALPHLGEGGRIISIGSNLAERANRPGLAGYAASKAALLGLNRGLARDLGPRGITSVVVQPGPTDTDMNPADGQRAAASIAASAVGRYANADDIAATVAHLAGPAGRFITGSAVTVDGGLNA</sequence>
<evidence type="ECO:0000256" key="1">
    <source>
        <dbReference type="ARBA" id="ARBA00006484"/>
    </source>
</evidence>
<dbReference type="Proteomes" id="UP000292003">
    <property type="component" value="Unassembled WGS sequence"/>
</dbReference>
<dbReference type="AlphaFoldDB" id="A0A4Q7JAN9"/>
<dbReference type="PROSITE" id="PS00061">
    <property type="entry name" value="ADH_SHORT"/>
    <property type="match status" value="1"/>
</dbReference>
<dbReference type="Pfam" id="PF13561">
    <property type="entry name" value="adh_short_C2"/>
    <property type="match status" value="1"/>
</dbReference>
<dbReference type="GO" id="GO:0016491">
    <property type="term" value="F:oxidoreductase activity"/>
    <property type="evidence" value="ECO:0007669"/>
    <property type="project" value="UniProtKB-KW"/>
</dbReference>
<evidence type="ECO:0000256" key="2">
    <source>
        <dbReference type="ARBA" id="ARBA00023002"/>
    </source>
</evidence>
<keyword evidence="5" id="KW-1185">Reference proteome</keyword>
<dbReference type="RefSeq" id="WP_130474765.1">
    <property type="nucleotide sequence ID" value="NZ_SFCC01000004.1"/>
</dbReference>
<comment type="caution">
    <text evidence="4">The sequence shown here is derived from an EMBL/GenBank/DDBJ whole genome shotgun (WGS) entry which is preliminary data.</text>
</comment>
<proteinExistence type="inferred from homology"/>
<dbReference type="Gene3D" id="3.40.50.720">
    <property type="entry name" value="NAD(P)-binding Rossmann-like Domain"/>
    <property type="match status" value="1"/>
</dbReference>